<evidence type="ECO:0000313" key="2">
    <source>
        <dbReference type="Proteomes" id="UP000036790"/>
    </source>
</evidence>
<accession>A0AAP1F0Y7</accession>
<evidence type="ECO:0000313" key="1">
    <source>
        <dbReference type="EMBL" id="KOR47932.1"/>
    </source>
</evidence>
<reference evidence="1 2" key="2">
    <citation type="submission" date="2015-09" db="EMBL/GenBank/DDBJ databases">
        <title>Draft genome sequence of Xanthomonas oryzae pv. USA str. X11-5A.</title>
        <authorList>
            <person name="Knight B.M."/>
            <person name="Roberts D.P."/>
            <person name="Lin D."/>
            <person name="Hari K."/>
            <person name="Fletcher J."/>
            <person name="Melcher U."/>
            <person name="Blagden T."/>
            <person name="Winegar R.A."/>
        </authorList>
    </citation>
    <scope>NUCLEOTIDE SEQUENCE [LARGE SCALE GENOMIC DNA]</scope>
    <source>
        <strain evidence="1 2">X11-5A</strain>
    </source>
</reference>
<dbReference type="RefSeq" id="WP_019301222.1">
    <property type="nucleotide sequence ID" value="NZ_CP036251.1"/>
</dbReference>
<name>A0AAP1F0Y7_9XANT</name>
<sequence length="153" mass="15808">MNTHHETKIMRTDSQVALFSQFHALMLSAAQALGMDEASADQAAHNGGFLLEGKQVAVCPVALGPAEAGRLVMSVSMGVSVKECSASELLALFGQVSGLLAVHGMAIGCDPDGGLLLLRALEPGAISPEILVEEMIAARQLVSLLLSTAVAQD</sequence>
<comment type="caution">
    <text evidence="1">The sequence shown here is derived from an EMBL/GenBank/DDBJ whole genome shotgun (WGS) entry which is preliminary data.</text>
</comment>
<protein>
    <submittedName>
        <fullName evidence="1">Uncharacterized protein</fullName>
    </submittedName>
</protein>
<reference evidence="1 2" key="1">
    <citation type="submission" date="2015-07" db="EMBL/GenBank/DDBJ databases">
        <authorList>
            <consortium name="Consortium for Microbial Forensics and Genomics (microFORGE)"/>
            <person name="Knight B.M."/>
            <person name="Roberts D.P."/>
            <person name="Lin D."/>
            <person name="Hari K."/>
            <person name="Fletcher J."/>
            <person name="Melcher U."/>
            <person name="Blagden T."/>
            <person name="Winegar R.A."/>
        </authorList>
    </citation>
    <scope>NUCLEOTIDE SEQUENCE [LARGE SCALE GENOMIC DNA]</scope>
    <source>
        <strain evidence="1 2">X11-5A</strain>
    </source>
</reference>
<dbReference type="Proteomes" id="UP000036790">
    <property type="component" value="Unassembled WGS sequence"/>
</dbReference>
<gene>
    <name evidence="1" type="ORF">ADT25_03970</name>
</gene>
<organism evidence="1 2">
    <name type="scientific">Xanthomonas oryzae</name>
    <dbReference type="NCBI Taxonomy" id="347"/>
    <lineage>
        <taxon>Bacteria</taxon>
        <taxon>Pseudomonadati</taxon>
        <taxon>Pseudomonadota</taxon>
        <taxon>Gammaproteobacteria</taxon>
        <taxon>Lysobacterales</taxon>
        <taxon>Lysobacteraceae</taxon>
        <taxon>Xanthomonas</taxon>
    </lineage>
</organism>
<proteinExistence type="predicted"/>
<dbReference type="AlphaFoldDB" id="A0AAP1F0Y7"/>
<dbReference type="EMBL" id="LHUJ01000077">
    <property type="protein sequence ID" value="KOR47932.1"/>
    <property type="molecule type" value="Genomic_DNA"/>
</dbReference>